<evidence type="ECO:0000256" key="1">
    <source>
        <dbReference type="SAM" id="MobiDB-lite"/>
    </source>
</evidence>
<organism evidence="2 3">
    <name type="scientific">Collybia nuda</name>
    <dbReference type="NCBI Taxonomy" id="64659"/>
    <lineage>
        <taxon>Eukaryota</taxon>
        <taxon>Fungi</taxon>
        <taxon>Dikarya</taxon>
        <taxon>Basidiomycota</taxon>
        <taxon>Agaricomycotina</taxon>
        <taxon>Agaricomycetes</taxon>
        <taxon>Agaricomycetidae</taxon>
        <taxon>Agaricales</taxon>
        <taxon>Tricholomatineae</taxon>
        <taxon>Clitocybaceae</taxon>
        <taxon>Collybia</taxon>
    </lineage>
</organism>
<feature type="region of interest" description="Disordered" evidence="1">
    <location>
        <begin position="1"/>
        <end position="21"/>
    </location>
</feature>
<proteinExistence type="predicted"/>
<protein>
    <submittedName>
        <fullName evidence="2">Uncharacterized protein</fullName>
    </submittedName>
</protein>
<comment type="caution">
    <text evidence="2">The sequence shown here is derived from an EMBL/GenBank/DDBJ whole genome shotgun (WGS) entry which is preliminary data.</text>
</comment>
<dbReference type="OrthoDB" id="3056801at2759"/>
<dbReference type="EMBL" id="MU150282">
    <property type="protein sequence ID" value="KAF9461604.1"/>
    <property type="molecule type" value="Genomic_DNA"/>
</dbReference>
<dbReference type="AlphaFoldDB" id="A0A9P6CI66"/>
<feature type="compositionally biased region" description="Low complexity" evidence="1">
    <location>
        <begin position="919"/>
        <end position="928"/>
    </location>
</feature>
<gene>
    <name evidence="2" type="ORF">BDZ94DRAFT_1371119</name>
</gene>
<keyword evidence="3" id="KW-1185">Reference proteome</keyword>
<feature type="region of interest" description="Disordered" evidence="1">
    <location>
        <begin position="867"/>
        <end position="991"/>
    </location>
</feature>
<reference evidence="2" key="1">
    <citation type="submission" date="2020-11" db="EMBL/GenBank/DDBJ databases">
        <authorList>
            <consortium name="DOE Joint Genome Institute"/>
            <person name="Ahrendt S."/>
            <person name="Riley R."/>
            <person name="Andreopoulos W."/>
            <person name="Labutti K."/>
            <person name="Pangilinan J."/>
            <person name="Ruiz-Duenas F.J."/>
            <person name="Barrasa J.M."/>
            <person name="Sanchez-Garcia M."/>
            <person name="Camarero S."/>
            <person name="Miyauchi S."/>
            <person name="Serrano A."/>
            <person name="Linde D."/>
            <person name="Babiker R."/>
            <person name="Drula E."/>
            <person name="Ayuso-Fernandez I."/>
            <person name="Pacheco R."/>
            <person name="Padilla G."/>
            <person name="Ferreira P."/>
            <person name="Barriuso J."/>
            <person name="Kellner H."/>
            <person name="Castanera R."/>
            <person name="Alfaro M."/>
            <person name="Ramirez L."/>
            <person name="Pisabarro A.G."/>
            <person name="Kuo A."/>
            <person name="Tritt A."/>
            <person name="Lipzen A."/>
            <person name="He G."/>
            <person name="Yan M."/>
            <person name="Ng V."/>
            <person name="Cullen D."/>
            <person name="Martin F."/>
            <person name="Rosso M.-N."/>
            <person name="Henrissat B."/>
            <person name="Hibbett D."/>
            <person name="Martinez A.T."/>
            <person name="Grigoriev I.V."/>
        </authorList>
    </citation>
    <scope>NUCLEOTIDE SEQUENCE</scope>
    <source>
        <strain evidence="2">CBS 247.69</strain>
    </source>
</reference>
<sequence length="1006" mass="112240">MSEKMKRQIRARKTVQTHPDAQVANEADASANAVENAIQQNDTSEAADTCFLGYGTICLAHRTDVGRGPILEIKKWNIRDAVTNQLEDFKHSLGEGYSGLQALSPENAVFIGVRRGVLDVEELGKVWSKSVKPLKWIKGVQGKTGLALLINGNHRRSVMESIHQKSLEVLDRLETTLGDMERKGDIRSEQYQRAHKARNSSRDTLQRVGRWTVKVYDLALFADAIESHILHIKIRIYLSRNILYMFIAGMSTAEEAITFVKSNSDNTPTSRAGRASSNGTMLCERKPFSAKLLFDSRTTVSPFLKALCREGYLQFLFLCTDLDVPHLDDVTADEFEDVRNELHEQACNEFTGHRVDFLAIPTEFVTLLENAFQTHLAEAVLNFGSPLDDHIQTWEDNYEVYVRDVVHEAGAWVEQACTTTFKDAPEMIELLQNLQVKLEWILDGRLFDCASVGMYDEKYRKPLIVPEMILSIVRGVHAVRAGYDWMFTLVEPLSSSTRGASTILASHFKTRWSYNLTLSSFYSARLAIAGPVHQALTVPKTKQWSNTKGPEVKSGIYISLTKLLGFVMVSEDSSFPPRTELEAAHVRTLEKCESGEEILAMACATMTYLFHATFKSNAQGKLSVKSGCKTRARNNLYRTYQLVQVIWGENLKKSSLYPVIYRYYTTQVKPLLEETNHKGWYTMAQPSGGYPLDLMEFDAVEICASNLTSDSNLTQTTKILRGIARALILDTSAAVPHRENGKDIARHNLTMKAVINASFEGVVIDPETLISNQAVTDFLLEMDIPRLPDKASDEDMEALFANKSLDPLQDIRPAPEVLAYHKRKQGLLTSASFHRRKEQAVIERANQPQYTIKVRGNASTVKGSISSLGPCETISPSSIPDTTSSEGFDDPFASSDDEGGMDSVSPMDILQDTGDDSDVPTVVSTDDSIGFDELEHLPVAGPSRSLGPTPRLRGWGSIKAAHKRKQTGDDTLKDLSPKAKRPRFVGATRPRPTMVLKRMVLSKNRK</sequence>
<evidence type="ECO:0000313" key="2">
    <source>
        <dbReference type="EMBL" id="KAF9461604.1"/>
    </source>
</evidence>
<name>A0A9P6CI66_9AGAR</name>
<feature type="compositionally biased region" description="Basic and acidic residues" evidence="1">
    <location>
        <begin position="966"/>
        <end position="977"/>
    </location>
</feature>
<accession>A0A9P6CI66</accession>
<dbReference type="Proteomes" id="UP000807353">
    <property type="component" value="Unassembled WGS sequence"/>
</dbReference>
<evidence type="ECO:0000313" key="3">
    <source>
        <dbReference type="Proteomes" id="UP000807353"/>
    </source>
</evidence>
<feature type="compositionally biased region" description="Low complexity" evidence="1">
    <location>
        <begin position="873"/>
        <end position="885"/>
    </location>
</feature>